<sequence length="103" mass="11323">MDYFEAVETGRGTTGAGTGQTGLIAAKPDEGRDSARVFMRQSRVRLSLREADFTGPSRSAGLSVKDTPRPLWDRREETSRDTHHDEREGLLGRGAPPHTGDEK</sequence>
<proteinExistence type="predicted"/>
<evidence type="ECO:0000313" key="2">
    <source>
        <dbReference type="EMBL" id="TNN37438.1"/>
    </source>
</evidence>
<dbReference type="AlphaFoldDB" id="A0A4Z2F8G6"/>
<name>A0A4Z2F8G6_9TELE</name>
<organism evidence="2 3">
    <name type="scientific">Liparis tanakae</name>
    <name type="common">Tanaka's snailfish</name>
    <dbReference type="NCBI Taxonomy" id="230148"/>
    <lineage>
        <taxon>Eukaryota</taxon>
        <taxon>Metazoa</taxon>
        <taxon>Chordata</taxon>
        <taxon>Craniata</taxon>
        <taxon>Vertebrata</taxon>
        <taxon>Euteleostomi</taxon>
        <taxon>Actinopterygii</taxon>
        <taxon>Neopterygii</taxon>
        <taxon>Teleostei</taxon>
        <taxon>Neoteleostei</taxon>
        <taxon>Acanthomorphata</taxon>
        <taxon>Eupercaria</taxon>
        <taxon>Perciformes</taxon>
        <taxon>Cottioidei</taxon>
        <taxon>Cottales</taxon>
        <taxon>Liparidae</taxon>
        <taxon>Liparis</taxon>
    </lineage>
</organism>
<keyword evidence="3" id="KW-1185">Reference proteome</keyword>
<evidence type="ECO:0000256" key="1">
    <source>
        <dbReference type="SAM" id="MobiDB-lite"/>
    </source>
</evidence>
<dbReference type="EMBL" id="SRLO01001489">
    <property type="protein sequence ID" value="TNN37438.1"/>
    <property type="molecule type" value="Genomic_DNA"/>
</dbReference>
<dbReference type="Proteomes" id="UP000314294">
    <property type="component" value="Unassembled WGS sequence"/>
</dbReference>
<protein>
    <submittedName>
        <fullName evidence="2">Uncharacterized protein</fullName>
    </submittedName>
</protein>
<feature type="region of interest" description="Disordered" evidence="1">
    <location>
        <begin position="49"/>
        <end position="103"/>
    </location>
</feature>
<comment type="caution">
    <text evidence="2">The sequence shown here is derived from an EMBL/GenBank/DDBJ whole genome shotgun (WGS) entry which is preliminary data.</text>
</comment>
<accession>A0A4Z2F8G6</accession>
<reference evidence="2 3" key="1">
    <citation type="submission" date="2019-03" db="EMBL/GenBank/DDBJ databases">
        <title>First draft genome of Liparis tanakae, snailfish: a comprehensive survey of snailfish specific genes.</title>
        <authorList>
            <person name="Kim W."/>
            <person name="Song I."/>
            <person name="Jeong J.-H."/>
            <person name="Kim D."/>
            <person name="Kim S."/>
            <person name="Ryu S."/>
            <person name="Song J.Y."/>
            <person name="Lee S.K."/>
        </authorList>
    </citation>
    <scope>NUCLEOTIDE SEQUENCE [LARGE SCALE GENOMIC DNA]</scope>
    <source>
        <tissue evidence="2">Muscle</tissue>
    </source>
</reference>
<feature type="compositionally biased region" description="Basic and acidic residues" evidence="1">
    <location>
        <begin position="66"/>
        <end position="90"/>
    </location>
</feature>
<feature type="region of interest" description="Disordered" evidence="1">
    <location>
        <begin position="1"/>
        <end position="29"/>
    </location>
</feature>
<evidence type="ECO:0000313" key="3">
    <source>
        <dbReference type="Proteomes" id="UP000314294"/>
    </source>
</evidence>
<gene>
    <name evidence="2" type="ORF">EYF80_052401</name>
</gene>